<dbReference type="Gene3D" id="3.40.366.10">
    <property type="entry name" value="Malonyl-Coenzyme A Acyl Carrier Protein, domain 2"/>
    <property type="match status" value="1"/>
</dbReference>
<keyword evidence="6" id="KW-1185">Reference proteome</keyword>
<organism evidence="5 6">
    <name type="scientific">Streptomyces boncukensis</name>
    <dbReference type="NCBI Taxonomy" id="2711219"/>
    <lineage>
        <taxon>Bacteria</taxon>
        <taxon>Bacillati</taxon>
        <taxon>Actinomycetota</taxon>
        <taxon>Actinomycetes</taxon>
        <taxon>Kitasatosporales</taxon>
        <taxon>Streptomycetaceae</taxon>
        <taxon>Streptomyces</taxon>
    </lineage>
</organism>
<feature type="domain" description="Polyketide synthase dimerisation element" evidence="4">
    <location>
        <begin position="97"/>
        <end position="143"/>
    </location>
</feature>
<dbReference type="Gene3D" id="3.40.50.720">
    <property type="entry name" value="NAD(P)-binding Rossmann-like Domain"/>
    <property type="match status" value="1"/>
</dbReference>
<proteinExistence type="predicted"/>
<dbReference type="PANTHER" id="PTHR43775:SF51">
    <property type="entry name" value="INACTIVE PHENOLPHTHIOCEROL SYNTHESIS POLYKETIDE SYNTHASE TYPE I PKS1-RELATED"/>
    <property type="match status" value="1"/>
</dbReference>
<evidence type="ECO:0000256" key="1">
    <source>
        <dbReference type="ARBA" id="ARBA00022679"/>
    </source>
</evidence>
<name>A0A6G4X8J4_9ACTN</name>
<keyword evidence="2" id="KW-0511">Multifunctional enzyme</keyword>
<sequence length="466" mass="48582">HHTLRHNATADVRDDGLEPPVIAALTGKRPDTAALTHALARLHTAGVDVDWAALLGSGGRAPRTVALPTYAFQHQRFWPAPASAPPASGGEGHDPAEARLWQAVEALDVEALTHTLQLDDGEAVDTLRPALPILASWRRRHREQAALDSWRYRIDWRALPEAGAAAPTGTWLLLVPAGHDGAPAVRTAVRALREHGAEARIRTVEAAGADRGLLARLCAPEAGEAAPDGVISLLALDESPLPGLPAVAAGLAATAAAVQALADAGGDGPLWCLTQHAVAVSPGDPAPSPVQAQTWGLGRVAALEHPRLWGGLVDLPASPDHRTPARLAALLATGRTQEREDQVAIRASGTLARRLRAAPPPRTDREPWRPEGTTLITGGTGELGSRVARYLAGHGAPHLLLTSRSGPEAPGAAALARELTELGTTVTITACDVSDRTALQHLLETIPAQHPLTTVIHAAGTADTTP</sequence>
<dbReference type="Gene3D" id="3.40.50.11460">
    <property type="match status" value="1"/>
</dbReference>
<dbReference type="InterPro" id="IPR001227">
    <property type="entry name" value="Ac_transferase_dom_sf"/>
</dbReference>
<dbReference type="RefSeq" id="WP_165303460.1">
    <property type="nucleotide sequence ID" value="NZ_JAAKZZ010000952.1"/>
</dbReference>
<accession>A0A6G4X8J4</accession>
<feature type="non-terminal residue" evidence="5">
    <location>
        <position position="466"/>
    </location>
</feature>
<dbReference type="Pfam" id="PF08659">
    <property type="entry name" value="KR"/>
    <property type="match status" value="1"/>
</dbReference>
<dbReference type="AlphaFoldDB" id="A0A6G4X8J4"/>
<reference evidence="5 6" key="1">
    <citation type="submission" date="2020-02" db="EMBL/GenBank/DDBJ databases">
        <title>Whole-genome analyses of novel actinobacteria.</title>
        <authorList>
            <person name="Sahin N."/>
            <person name="Tatar D."/>
        </authorList>
    </citation>
    <scope>NUCLEOTIDE SEQUENCE [LARGE SCALE GENOMIC DNA]</scope>
    <source>
        <strain evidence="5 6">SB3404</strain>
    </source>
</reference>
<evidence type="ECO:0000313" key="5">
    <source>
        <dbReference type="EMBL" id="NGO73869.1"/>
    </source>
</evidence>
<evidence type="ECO:0000313" key="6">
    <source>
        <dbReference type="Proteomes" id="UP000477722"/>
    </source>
</evidence>
<dbReference type="InterPro" id="IPR041618">
    <property type="entry name" value="PKS_DE"/>
</dbReference>
<dbReference type="Pfam" id="PF18369">
    <property type="entry name" value="PKS_DE"/>
    <property type="match status" value="1"/>
</dbReference>
<dbReference type="Proteomes" id="UP000477722">
    <property type="component" value="Unassembled WGS sequence"/>
</dbReference>
<dbReference type="EMBL" id="JAAKZZ010000952">
    <property type="protein sequence ID" value="NGO73869.1"/>
    <property type="molecule type" value="Genomic_DNA"/>
</dbReference>
<evidence type="ECO:0000259" key="3">
    <source>
        <dbReference type="Pfam" id="PF08659"/>
    </source>
</evidence>
<dbReference type="SUPFAM" id="SSF51735">
    <property type="entry name" value="NAD(P)-binding Rossmann-fold domains"/>
    <property type="match status" value="2"/>
</dbReference>
<comment type="caution">
    <text evidence="5">The sequence shown here is derived from an EMBL/GenBank/DDBJ whole genome shotgun (WGS) entry which is preliminary data.</text>
</comment>
<dbReference type="CDD" id="cd08952">
    <property type="entry name" value="KR_1_SDR_x"/>
    <property type="match status" value="1"/>
</dbReference>
<feature type="domain" description="Ketoreductase (KR)" evidence="3">
    <location>
        <begin position="372"/>
        <end position="465"/>
    </location>
</feature>
<dbReference type="InterPro" id="IPR013968">
    <property type="entry name" value="PKS_KR"/>
</dbReference>
<evidence type="ECO:0000259" key="4">
    <source>
        <dbReference type="Pfam" id="PF18369"/>
    </source>
</evidence>
<dbReference type="InterPro" id="IPR036291">
    <property type="entry name" value="NAD(P)-bd_dom_sf"/>
</dbReference>
<dbReference type="InterPro" id="IPR050091">
    <property type="entry name" value="PKS_NRPS_Biosynth_Enz"/>
</dbReference>
<evidence type="ECO:0000256" key="2">
    <source>
        <dbReference type="ARBA" id="ARBA00023268"/>
    </source>
</evidence>
<keyword evidence="1" id="KW-0808">Transferase</keyword>
<feature type="non-terminal residue" evidence="5">
    <location>
        <position position="1"/>
    </location>
</feature>
<dbReference type="GO" id="GO:0004312">
    <property type="term" value="F:fatty acid synthase activity"/>
    <property type="evidence" value="ECO:0007669"/>
    <property type="project" value="TreeGrafter"/>
</dbReference>
<protein>
    <submittedName>
        <fullName evidence="5">SDR family NAD(P)-dependent oxidoreductase</fullName>
    </submittedName>
</protein>
<dbReference type="Gene3D" id="6.10.140.1830">
    <property type="match status" value="1"/>
</dbReference>
<dbReference type="PANTHER" id="PTHR43775">
    <property type="entry name" value="FATTY ACID SYNTHASE"/>
    <property type="match status" value="1"/>
</dbReference>
<gene>
    <name evidence="5" type="ORF">G5C65_37255</name>
</gene>
<dbReference type="GO" id="GO:0006633">
    <property type="term" value="P:fatty acid biosynthetic process"/>
    <property type="evidence" value="ECO:0007669"/>
    <property type="project" value="TreeGrafter"/>
</dbReference>
<dbReference type="Gene3D" id="3.30.70.3290">
    <property type="match status" value="1"/>
</dbReference>